<organism evidence="7 8">
    <name type="scientific">Schizopora paradoxa</name>
    <dbReference type="NCBI Taxonomy" id="27342"/>
    <lineage>
        <taxon>Eukaryota</taxon>
        <taxon>Fungi</taxon>
        <taxon>Dikarya</taxon>
        <taxon>Basidiomycota</taxon>
        <taxon>Agaricomycotina</taxon>
        <taxon>Agaricomycetes</taxon>
        <taxon>Hymenochaetales</taxon>
        <taxon>Schizoporaceae</taxon>
        <taxon>Schizopora</taxon>
    </lineage>
</organism>
<reference evidence="7 8" key="1">
    <citation type="submission" date="2015-04" db="EMBL/GenBank/DDBJ databases">
        <title>Complete genome sequence of Schizopora paradoxa KUC8140, a cosmopolitan wood degrader in East Asia.</title>
        <authorList>
            <consortium name="DOE Joint Genome Institute"/>
            <person name="Min B."/>
            <person name="Park H."/>
            <person name="Jang Y."/>
            <person name="Kim J.-J."/>
            <person name="Kim K.H."/>
            <person name="Pangilinan J."/>
            <person name="Lipzen A."/>
            <person name="Riley R."/>
            <person name="Grigoriev I.V."/>
            <person name="Spatafora J.W."/>
            <person name="Choi I.-G."/>
        </authorList>
    </citation>
    <scope>NUCLEOTIDE SEQUENCE [LARGE SCALE GENOMIC DNA]</scope>
    <source>
        <strain evidence="7 8">KUC8140</strain>
    </source>
</reference>
<dbReference type="Gene3D" id="3.20.20.300">
    <property type="entry name" value="Glycoside hydrolase, family 3, N-terminal domain"/>
    <property type="match status" value="1"/>
</dbReference>
<dbReference type="InterPro" id="IPR011658">
    <property type="entry name" value="PA14_dom"/>
</dbReference>
<dbReference type="InterPro" id="IPR001764">
    <property type="entry name" value="Glyco_hydro_3_N"/>
</dbReference>
<dbReference type="InterPro" id="IPR050288">
    <property type="entry name" value="Cellulose_deg_GH3"/>
</dbReference>
<dbReference type="STRING" id="27342.A0A0H2SCW1"/>
<name>A0A0H2SCW1_9AGAM</name>
<protein>
    <recommendedName>
        <fullName evidence="3">beta-glucosidase</fullName>
        <ecNumber evidence="3">3.2.1.21</ecNumber>
    </recommendedName>
</protein>
<dbReference type="InterPro" id="IPR026891">
    <property type="entry name" value="Fn3-like"/>
</dbReference>
<dbReference type="AlphaFoldDB" id="A0A0H2SCW1"/>
<dbReference type="SMART" id="SM00758">
    <property type="entry name" value="PA14"/>
    <property type="match status" value="1"/>
</dbReference>
<sequence>MAPSDFSKADIPNIVEKLTLEESIALIAGVGFWKTHEVPRLGIPAIKVSDGPNGVRGNHFFMGTPAKCLPSATALGATWDTNLIETVGAKLLAPEAKLRAAAVILAPTCNIQRSPLGGRSFESFSEDPHLSGMIAAAYVKGVQSGGIGTTIKHFTGNDKEDDRMAYDSIISPRALREIYLMPFMLAEKYAKPWSYMTAYNRLNGVHLSENPILKETLRGEWGSEAMIMSDWFGVYSVSESINAGLDLEMPGENKWREWEKTSRAVTARKVTARTIKERAAKVLEFVQKCAKGAPEVLDGDGEERTSESAEDAALMRKVAAESIVLLKNEENLLPLDASKLKKVAIVGGSAKAFVLSGGGSASLKPSYFVSPYDGIASALGNNVEVTYTEGARTFRTLPSLDNDLVTTSGEKGWIGTWFNNGDDKVTAVGKPVKTQVMDETNMMISNSAPKELTSKYWTLELEGELKPRAVDTQFEFGLTVAGRAKLYVDGALVVDNWTLQRRGQSFFGLGTSEETGVVLLKKGVKHTVKVVFVNVRGPAEGDADEALMDTGAGVRLGGAPVIDADEEIKAAETLASEADVAIVVVGLNADWETEGYDRTTLALPGRTDELVEKVCAANKKTIVVTQSGSAITMPWKESAPSIVHSWYLGNATGDSIADVLFGKVNPSGKLSLTFPKRLEDVPSYGHFHSEHGTIRYAEDLFVGYKHYQNVKTEPLWPFGYGLSYTSFSYSDLKISKPSKSAGEGISIKVSLGLKNTGSVVGSEIVQLYISHPTTSEVTHPPAILKAFKKEVEIKPGESRVVEFELDKYAVSYWEERINKWTIETGEYGVKVGPSSDNLLLVGRVVLEKVDVFEWNGL</sequence>
<evidence type="ECO:0000313" key="7">
    <source>
        <dbReference type="EMBL" id="KLO19583.1"/>
    </source>
</evidence>
<dbReference type="PANTHER" id="PTHR42715">
    <property type="entry name" value="BETA-GLUCOSIDASE"/>
    <property type="match status" value="1"/>
</dbReference>
<evidence type="ECO:0000259" key="6">
    <source>
        <dbReference type="PROSITE" id="PS51820"/>
    </source>
</evidence>
<evidence type="ECO:0000256" key="5">
    <source>
        <dbReference type="ARBA" id="ARBA00023295"/>
    </source>
</evidence>
<dbReference type="InterPro" id="IPR036962">
    <property type="entry name" value="Glyco_hydro_3_N_sf"/>
</dbReference>
<dbReference type="PANTHER" id="PTHR42715:SF27">
    <property type="entry name" value="BETA-GLUCOSIDASE-RELATED"/>
    <property type="match status" value="1"/>
</dbReference>
<dbReference type="PROSITE" id="PS51820">
    <property type="entry name" value="PA14"/>
    <property type="match status" value="1"/>
</dbReference>
<dbReference type="GO" id="GO:0009251">
    <property type="term" value="P:glucan catabolic process"/>
    <property type="evidence" value="ECO:0007669"/>
    <property type="project" value="TreeGrafter"/>
</dbReference>
<dbReference type="GO" id="GO:0008422">
    <property type="term" value="F:beta-glucosidase activity"/>
    <property type="evidence" value="ECO:0007669"/>
    <property type="project" value="UniProtKB-EC"/>
</dbReference>
<dbReference type="Proteomes" id="UP000053477">
    <property type="component" value="Unassembled WGS sequence"/>
</dbReference>
<dbReference type="SUPFAM" id="SSF51445">
    <property type="entry name" value="(Trans)glycosidases"/>
    <property type="match status" value="1"/>
</dbReference>
<dbReference type="InterPro" id="IPR036881">
    <property type="entry name" value="Glyco_hydro_3_C_sf"/>
</dbReference>
<proteinExistence type="inferred from homology"/>
<dbReference type="SUPFAM" id="SSF52279">
    <property type="entry name" value="Beta-D-glucan exohydrolase, C-terminal domain"/>
    <property type="match status" value="1"/>
</dbReference>
<dbReference type="InterPro" id="IPR037524">
    <property type="entry name" value="PA14/GLEYA"/>
</dbReference>
<dbReference type="InterPro" id="IPR013783">
    <property type="entry name" value="Ig-like_fold"/>
</dbReference>
<evidence type="ECO:0000256" key="1">
    <source>
        <dbReference type="ARBA" id="ARBA00000448"/>
    </source>
</evidence>
<dbReference type="Pfam" id="PF07691">
    <property type="entry name" value="PA14"/>
    <property type="match status" value="1"/>
</dbReference>
<comment type="similarity">
    <text evidence="2">Belongs to the glycosyl hydrolase 3 family.</text>
</comment>
<keyword evidence="8" id="KW-1185">Reference proteome</keyword>
<dbReference type="Pfam" id="PF01915">
    <property type="entry name" value="Glyco_hydro_3_C"/>
    <property type="match status" value="1"/>
</dbReference>
<dbReference type="EC" id="3.2.1.21" evidence="3"/>
<dbReference type="FunCoup" id="A0A0H2SCW1">
    <property type="interactions" value="45"/>
</dbReference>
<keyword evidence="5" id="KW-0326">Glycosidase</keyword>
<dbReference type="Pfam" id="PF00933">
    <property type="entry name" value="Glyco_hydro_3"/>
    <property type="match status" value="1"/>
</dbReference>
<dbReference type="EMBL" id="KQ085885">
    <property type="protein sequence ID" value="KLO19583.1"/>
    <property type="molecule type" value="Genomic_DNA"/>
</dbReference>
<dbReference type="PRINTS" id="PR00133">
    <property type="entry name" value="GLHYDRLASE3"/>
</dbReference>
<accession>A0A0H2SCW1</accession>
<dbReference type="SMART" id="SM01217">
    <property type="entry name" value="Fn3_like"/>
    <property type="match status" value="1"/>
</dbReference>
<dbReference type="OrthoDB" id="47059at2759"/>
<evidence type="ECO:0000313" key="8">
    <source>
        <dbReference type="Proteomes" id="UP000053477"/>
    </source>
</evidence>
<dbReference type="Gene3D" id="3.40.50.1700">
    <property type="entry name" value="Glycoside hydrolase family 3 C-terminal domain"/>
    <property type="match status" value="1"/>
</dbReference>
<dbReference type="InterPro" id="IPR002772">
    <property type="entry name" value="Glyco_hydro_3_C"/>
</dbReference>
<evidence type="ECO:0000256" key="2">
    <source>
        <dbReference type="ARBA" id="ARBA00005336"/>
    </source>
</evidence>
<dbReference type="Gene3D" id="2.60.40.10">
    <property type="entry name" value="Immunoglobulins"/>
    <property type="match status" value="1"/>
</dbReference>
<dbReference type="InterPro" id="IPR017853">
    <property type="entry name" value="GH"/>
</dbReference>
<keyword evidence="4" id="KW-0378">Hydrolase</keyword>
<dbReference type="Gene3D" id="2.60.120.260">
    <property type="entry name" value="Galactose-binding domain-like"/>
    <property type="match status" value="1"/>
</dbReference>
<evidence type="ECO:0000256" key="3">
    <source>
        <dbReference type="ARBA" id="ARBA00012744"/>
    </source>
</evidence>
<dbReference type="FunFam" id="2.60.40.10:FF:000495">
    <property type="entry name" value="Periplasmic beta-glucosidase"/>
    <property type="match status" value="1"/>
</dbReference>
<dbReference type="Pfam" id="PF14310">
    <property type="entry name" value="Fn3-like"/>
    <property type="match status" value="1"/>
</dbReference>
<dbReference type="InParanoid" id="A0A0H2SCW1"/>
<feature type="domain" description="PA14" evidence="6">
    <location>
        <begin position="408"/>
        <end position="572"/>
    </location>
</feature>
<gene>
    <name evidence="7" type="ORF">SCHPADRAFT_817690</name>
</gene>
<evidence type="ECO:0000256" key="4">
    <source>
        <dbReference type="ARBA" id="ARBA00022801"/>
    </source>
</evidence>
<comment type="catalytic activity">
    <reaction evidence="1">
        <text>Hydrolysis of terminal, non-reducing beta-D-glucosyl residues with release of beta-D-glucose.</text>
        <dbReference type="EC" id="3.2.1.21"/>
    </reaction>
</comment>